<dbReference type="PANTHER" id="PTHR43482">
    <property type="entry name" value="PROTEIN AST1-RELATED"/>
    <property type="match status" value="1"/>
</dbReference>
<proteinExistence type="predicted"/>
<dbReference type="Pfam" id="PF13602">
    <property type="entry name" value="ADH_zinc_N_2"/>
    <property type="match status" value="1"/>
</dbReference>
<dbReference type="Gene3D" id="3.40.50.720">
    <property type="entry name" value="NAD(P)-binding Rossmann-like Domain"/>
    <property type="match status" value="1"/>
</dbReference>
<dbReference type="Pfam" id="PF08240">
    <property type="entry name" value="ADH_N"/>
    <property type="match status" value="1"/>
</dbReference>
<dbReference type="InterPro" id="IPR020843">
    <property type="entry name" value="ER"/>
</dbReference>
<dbReference type="InterPro" id="IPR002364">
    <property type="entry name" value="Quin_OxRdtase/zeta-crystal_CS"/>
</dbReference>
<name>A0ABW3E7Y9_9LACO</name>
<feature type="domain" description="Enoyl reductase (ER)" evidence="1">
    <location>
        <begin position="10"/>
        <end position="327"/>
    </location>
</feature>
<evidence type="ECO:0000259" key="1">
    <source>
        <dbReference type="SMART" id="SM00829"/>
    </source>
</evidence>
<dbReference type="Proteomes" id="UP001597104">
    <property type="component" value="Unassembled WGS sequence"/>
</dbReference>
<dbReference type="InterPro" id="IPR036291">
    <property type="entry name" value="NAD(P)-bd_dom_sf"/>
</dbReference>
<dbReference type="SMART" id="SM00829">
    <property type="entry name" value="PKS_ER"/>
    <property type="match status" value="1"/>
</dbReference>
<evidence type="ECO:0000313" key="2">
    <source>
        <dbReference type="EMBL" id="MFD0896393.1"/>
    </source>
</evidence>
<dbReference type="SUPFAM" id="SSF51735">
    <property type="entry name" value="NAD(P)-binding Rossmann-fold domains"/>
    <property type="match status" value="1"/>
</dbReference>
<comment type="caution">
    <text evidence="2">The sequence shown here is derived from an EMBL/GenBank/DDBJ whole genome shotgun (WGS) entry which is preliminary data.</text>
</comment>
<dbReference type="SUPFAM" id="SSF50129">
    <property type="entry name" value="GroES-like"/>
    <property type="match status" value="1"/>
</dbReference>
<evidence type="ECO:0000313" key="3">
    <source>
        <dbReference type="Proteomes" id="UP001597104"/>
    </source>
</evidence>
<dbReference type="Gene3D" id="3.90.180.10">
    <property type="entry name" value="Medium-chain alcohol dehydrogenases, catalytic domain"/>
    <property type="match status" value="1"/>
</dbReference>
<dbReference type="PROSITE" id="PS01162">
    <property type="entry name" value="QOR_ZETA_CRYSTAL"/>
    <property type="match status" value="1"/>
</dbReference>
<sequence>MTQIKTIEVGTSEFLAGTKAQETPQDRDLLIQLAAVSINPVDLKKLATYQAGAPKILGFDGVGTVLATGAAVKDFLVGDQVYYAGTTARDGSFQAEQLIDARLVAKKPTNLTATEAAAFPLVSLTAYELLFEKFNFIPKAGANKGKSVLLVNGAGGVGSVASQLAKWAGLTVYATASPRNFDWLEQHGVDFPVDYHAGQSNSLAQFAADQFDAIAVFYSIESYLLRLVELTKPFGHIGTIVGTQRPIDIGALKNKALSFDWEFMFTKSLAQYRQASQGQILKQVAALLDAGTLRSITTKTYQGLTAGNLNAASELLKTGHNVGKITLTV</sequence>
<organism evidence="2 3">
    <name type="scientific">Loigolactobacillus binensis</name>
    <dbReference type="NCBI Taxonomy" id="2559922"/>
    <lineage>
        <taxon>Bacteria</taxon>
        <taxon>Bacillati</taxon>
        <taxon>Bacillota</taxon>
        <taxon>Bacilli</taxon>
        <taxon>Lactobacillales</taxon>
        <taxon>Lactobacillaceae</taxon>
        <taxon>Loigolactobacillus</taxon>
    </lineage>
</organism>
<accession>A0ABW3E7Y9</accession>
<dbReference type="PANTHER" id="PTHR43482:SF1">
    <property type="entry name" value="PROTEIN AST1-RELATED"/>
    <property type="match status" value="1"/>
</dbReference>
<dbReference type="InterPro" id="IPR013154">
    <property type="entry name" value="ADH-like_N"/>
</dbReference>
<dbReference type="InterPro" id="IPR011032">
    <property type="entry name" value="GroES-like_sf"/>
</dbReference>
<protein>
    <submittedName>
        <fullName evidence="2">Zinc-binding alcohol dehydrogenase family protein</fullName>
    </submittedName>
</protein>
<dbReference type="EMBL" id="JBHTIO010000005">
    <property type="protein sequence ID" value="MFD0896393.1"/>
    <property type="molecule type" value="Genomic_DNA"/>
</dbReference>
<reference evidence="3" key="1">
    <citation type="journal article" date="2019" name="Int. J. Syst. Evol. Microbiol.">
        <title>The Global Catalogue of Microorganisms (GCM) 10K type strain sequencing project: providing services to taxonomists for standard genome sequencing and annotation.</title>
        <authorList>
            <consortium name="The Broad Institute Genomics Platform"/>
            <consortium name="The Broad Institute Genome Sequencing Center for Infectious Disease"/>
            <person name="Wu L."/>
            <person name="Ma J."/>
        </authorList>
    </citation>
    <scope>NUCLEOTIDE SEQUENCE [LARGE SCALE GENOMIC DNA]</scope>
    <source>
        <strain evidence="3">CCM 8925</strain>
    </source>
</reference>
<dbReference type="CDD" id="cd08252">
    <property type="entry name" value="AL_MDR"/>
    <property type="match status" value="1"/>
</dbReference>
<gene>
    <name evidence="2" type="ORF">ACFQZ7_01385</name>
</gene>
<dbReference type="RefSeq" id="WP_137638762.1">
    <property type="nucleotide sequence ID" value="NZ_BJDN01000038.1"/>
</dbReference>
<dbReference type="InterPro" id="IPR014182">
    <property type="entry name" value="ADH_Zn_typ-1"/>
</dbReference>
<dbReference type="InterPro" id="IPR052585">
    <property type="entry name" value="Lipid_raft_assoc_Zn_ADH"/>
</dbReference>
<keyword evidence="3" id="KW-1185">Reference proteome</keyword>